<comment type="caution">
    <text evidence="1">The sequence shown here is derived from an EMBL/GenBank/DDBJ whole genome shotgun (WGS) entry which is preliminary data.</text>
</comment>
<evidence type="ECO:0000313" key="2">
    <source>
        <dbReference type="Proteomes" id="UP001416858"/>
    </source>
</evidence>
<name>A0ABP9VWE7_9BACT</name>
<organism evidence="1 2">
    <name type="scientific">Novipirellula caenicola</name>
    <dbReference type="NCBI Taxonomy" id="1536901"/>
    <lineage>
        <taxon>Bacteria</taxon>
        <taxon>Pseudomonadati</taxon>
        <taxon>Planctomycetota</taxon>
        <taxon>Planctomycetia</taxon>
        <taxon>Pirellulales</taxon>
        <taxon>Pirellulaceae</taxon>
        <taxon>Novipirellula</taxon>
    </lineage>
</organism>
<dbReference type="EMBL" id="BAABRO010000014">
    <property type="protein sequence ID" value="GAA5509464.1"/>
    <property type="molecule type" value="Genomic_DNA"/>
</dbReference>
<gene>
    <name evidence="1" type="ORF">Rcae01_04963</name>
</gene>
<evidence type="ECO:0000313" key="1">
    <source>
        <dbReference type="EMBL" id="GAA5509464.1"/>
    </source>
</evidence>
<accession>A0ABP9VWE7</accession>
<protein>
    <submittedName>
        <fullName evidence="1">Uncharacterized protein</fullName>
    </submittedName>
</protein>
<reference evidence="1 2" key="1">
    <citation type="submission" date="2024-02" db="EMBL/GenBank/DDBJ databases">
        <title>Rhodopirellula caenicola NBRC 110016.</title>
        <authorList>
            <person name="Ichikawa N."/>
            <person name="Katano-Makiyama Y."/>
            <person name="Hidaka K."/>
        </authorList>
    </citation>
    <scope>NUCLEOTIDE SEQUENCE [LARGE SCALE GENOMIC DNA]</scope>
    <source>
        <strain evidence="1 2">NBRC 110016</strain>
    </source>
</reference>
<dbReference type="Proteomes" id="UP001416858">
    <property type="component" value="Unassembled WGS sequence"/>
</dbReference>
<sequence>MFTNHHSRDVSLPERFRPGLTSLLEAVEYAEQTSGDYWEFAVELDRLTSYGLTFNDFRWLVRCHYVEHQREVTLERDDGRAFRPTGDLTFPDRTCFVLTKLGIEFARSYCAVSINHGAIHHGVVTSAVNGNRITPAEAEQGGDVAPPPTAATNEPMAKTILLPQWDPQRRQLRFNGVAVKEFRWTAHNQEAILSAFQEEHWPARIDDPLPPHAEQDSKRRLSDTIKCLNRKQVNPILHFRGDGTGEGVVWEHIGDRSCRRRP</sequence>
<keyword evidence="2" id="KW-1185">Reference proteome</keyword>
<dbReference type="RefSeq" id="WP_345686553.1">
    <property type="nucleotide sequence ID" value="NZ_BAABRO010000014.1"/>
</dbReference>
<proteinExistence type="predicted"/>